<keyword evidence="3" id="KW-1185">Reference proteome</keyword>
<dbReference type="Proteomes" id="UP000503540">
    <property type="component" value="Chromosome"/>
</dbReference>
<dbReference type="Gene3D" id="3.30.9.80">
    <property type="match status" value="1"/>
</dbReference>
<accession>A0A6G9YHI2</accession>
<dbReference type="InterPro" id="IPR036188">
    <property type="entry name" value="FAD/NAD-bd_sf"/>
</dbReference>
<evidence type="ECO:0000313" key="2">
    <source>
        <dbReference type="EMBL" id="QIS12517.1"/>
    </source>
</evidence>
<feature type="region of interest" description="Disordered" evidence="1">
    <location>
        <begin position="1"/>
        <end position="72"/>
    </location>
</feature>
<sequence length="683" mass="76972">MRHLVRDKRDEQRHRADHRDHPGAQRISVVVHQRLPEQQSEDGERDQRTPVRADPDARDAPQRDGFVQWHGLSPHGSRRYSCAIPAQPAMSTSAAKGSKVADRWGDCHVAGFAPPATFDHRPGELMPCARSPNPDRMDGVRTANSFEEGSSMSDRSDSTVYLVGGGIASLAAAAFLIRDAGVPGSNIHILEQLPITGGSMDGAKAPTAEGGYVTRGGRMFEEEHYSCLWNLLETIPTIEDPEKSVRREFLEFNAAHPTHARARIIRRDHSIPDAEELGLSLRDRADLTRLLALPERVIGARRIEDFFQPAFFDTNFWCMWRTTFAFQNWHSAIELKRYFLCFVQEFERIHTLAGVRRSRYNQYDSVIAPIEAWLRGHGVRIEFGVTVDDIGFDFTDPGARRAISLDLTETDGVGRHIELGRNDYVFITNGSMTADATYGDRNTVPELIRDKRDGSWRLWETLAKKADDFGRPNAFCGNIDESKWESFTLTMYDRTLLDRIQKYTGNPPGEGALMTWKDSSWLLSIVVPAQPHFRDQELGTYTLWGYALFGDVPGDYVAKTMDECTGSEILDELLGHLGFDDIADDVRAGTKVTTVQMPYIDAQFERRVVEDRPLVVPEGAANFAFMGQFVEIPEAVVFTVEYSVRAAMLAVYHHFGVDKPIPPLYRGLDHPEVAWQALRTAFR</sequence>
<dbReference type="EC" id="4.2.1.53" evidence="2"/>
<dbReference type="NCBIfam" id="NF010584">
    <property type="entry name" value="PRK13977.1"/>
    <property type="match status" value="1"/>
</dbReference>
<dbReference type="SUPFAM" id="SSF51905">
    <property type="entry name" value="FAD/NAD(P)-binding domain"/>
    <property type="match status" value="1"/>
</dbReference>
<dbReference type="GO" id="GO:0071949">
    <property type="term" value="F:FAD binding"/>
    <property type="evidence" value="ECO:0007669"/>
    <property type="project" value="InterPro"/>
</dbReference>
<keyword evidence="2" id="KW-0456">Lyase</keyword>
<dbReference type="InterPro" id="IPR010354">
    <property type="entry name" value="Oleate_hydratase"/>
</dbReference>
<evidence type="ECO:0000313" key="3">
    <source>
        <dbReference type="Proteomes" id="UP000503540"/>
    </source>
</evidence>
<dbReference type="KEGG" id="nah:F5544_23290"/>
<dbReference type="Gene3D" id="3.50.50.60">
    <property type="entry name" value="FAD/NAD(P)-binding domain"/>
    <property type="match status" value="2"/>
</dbReference>
<name>A0A6G9YHI2_9NOCA</name>
<dbReference type="PANTHER" id="PTHR37417">
    <property type="entry name" value="67 KDA MYOSIN-CROSS-REACTIVE ANTIGEN FAMILY PROTEIN (AFU_ORTHOLOGUE AFUA_5G09970)"/>
    <property type="match status" value="1"/>
</dbReference>
<feature type="compositionally biased region" description="Basic and acidic residues" evidence="1">
    <location>
        <begin position="7"/>
        <end position="23"/>
    </location>
</feature>
<dbReference type="EMBL" id="CP046172">
    <property type="protein sequence ID" value="QIS12517.1"/>
    <property type="molecule type" value="Genomic_DNA"/>
</dbReference>
<dbReference type="Pfam" id="PF06100">
    <property type="entry name" value="MCRA"/>
    <property type="match status" value="1"/>
</dbReference>
<dbReference type="PANTHER" id="PTHR37417:SF2">
    <property type="entry name" value="67 KDA MYOSIN-CROSS-REACTIVE ANTIGEN FAMILY PROTEIN (AFU_ORTHOLOGUE AFUA_5G09970)"/>
    <property type="match status" value="1"/>
</dbReference>
<organism evidence="2 3">
    <name type="scientific">Nocardia arthritidis</name>
    <dbReference type="NCBI Taxonomy" id="228602"/>
    <lineage>
        <taxon>Bacteria</taxon>
        <taxon>Bacillati</taxon>
        <taxon>Actinomycetota</taxon>
        <taxon>Actinomycetes</taxon>
        <taxon>Mycobacteriales</taxon>
        <taxon>Nocardiaceae</taxon>
        <taxon>Nocardia</taxon>
    </lineage>
</organism>
<dbReference type="AlphaFoldDB" id="A0A6G9YHI2"/>
<dbReference type="GO" id="GO:0006631">
    <property type="term" value="P:fatty acid metabolic process"/>
    <property type="evidence" value="ECO:0007669"/>
    <property type="project" value="InterPro"/>
</dbReference>
<evidence type="ECO:0000256" key="1">
    <source>
        <dbReference type="SAM" id="MobiDB-lite"/>
    </source>
</evidence>
<feature type="compositionally biased region" description="Basic and acidic residues" evidence="1">
    <location>
        <begin position="45"/>
        <end position="62"/>
    </location>
</feature>
<dbReference type="GO" id="GO:0050151">
    <property type="term" value="F:oleate hydratase activity"/>
    <property type="evidence" value="ECO:0007669"/>
    <property type="project" value="UniProtKB-EC"/>
</dbReference>
<reference evidence="2 3" key="1">
    <citation type="journal article" date="2019" name="ACS Chem. Biol.">
        <title>Identification and Mobilization of a Cryptic Antibiotic Biosynthesis Gene Locus from a Human-Pathogenic Nocardia Isolate.</title>
        <authorList>
            <person name="Herisse M."/>
            <person name="Ishida K."/>
            <person name="Porter J.L."/>
            <person name="Howden B."/>
            <person name="Hertweck C."/>
            <person name="Stinear T.P."/>
            <person name="Pidot S.J."/>
        </authorList>
    </citation>
    <scope>NUCLEOTIDE SEQUENCE [LARGE SCALE GENOMIC DNA]</scope>
    <source>
        <strain evidence="2 3">AUSMDU00012717</strain>
    </source>
</reference>
<proteinExistence type="predicted"/>
<protein>
    <submittedName>
        <fullName evidence="2">Oleate hydratase</fullName>
        <ecNumber evidence="2">4.2.1.53</ecNumber>
    </submittedName>
</protein>
<gene>
    <name evidence="2" type="ORF">F5544_23290</name>
</gene>